<dbReference type="Proteomes" id="UP001500621">
    <property type="component" value="Unassembled WGS sequence"/>
</dbReference>
<keyword evidence="1" id="KW-1133">Transmembrane helix</keyword>
<dbReference type="InterPro" id="IPR043968">
    <property type="entry name" value="SGNH"/>
</dbReference>
<feature type="domain" description="SGNH" evidence="3">
    <location>
        <begin position="447"/>
        <end position="679"/>
    </location>
</feature>
<keyword evidence="5" id="KW-1185">Reference proteome</keyword>
<evidence type="ECO:0000259" key="3">
    <source>
        <dbReference type="Pfam" id="PF19040"/>
    </source>
</evidence>
<feature type="transmembrane region" description="Helical" evidence="1">
    <location>
        <begin position="67"/>
        <end position="86"/>
    </location>
</feature>
<feature type="transmembrane region" description="Helical" evidence="1">
    <location>
        <begin position="292"/>
        <end position="308"/>
    </location>
</feature>
<feature type="transmembrane region" description="Helical" evidence="1">
    <location>
        <begin position="27"/>
        <end position="46"/>
    </location>
</feature>
<gene>
    <name evidence="4" type="ORF">GCM10023226_12250</name>
</gene>
<feature type="transmembrane region" description="Helical" evidence="1">
    <location>
        <begin position="221"/>
        <end position="240"/>
    </location>
</feature>
<reference evidence="5" key="1">
    <citation type="journal article" date="2019" name="Int. J. Syst. Evol. Microbiol.">
        <title>The Global Catalogue of Microorganisms (GCM) 10K type strain sequencing project: providing services to taxonomists for standard genome sequencing and annotation.</title>
        <authorList>
            <consortium name="The Broad Institute Genomics Platform"/>
            <consortium name="The Broad Institute Genome Sequencing Center for Infectious Disease"/>
            <person name="Wu L."/>
            <person name="Ma J."/>
        </authorList>
    </citation>
    <scope>NUCLEOTIDE SEQUENCE [LARGE SCALE GENOMIC DNA]</scope>
    <source>
        <strain evidence="5">JCM 18127</strain>
    </source>
</reference>
<dbReference type="EMBL" id="BAABIM010000001">
    <property type="protein sequence ID" value="GAA4676586.1"/>
    <property type="molecule type" value="Genomic_DNA"/>
</dbReference>
<evidence type="ECO:0000313" key="4">
    <source>
        <dbReference type="EMBL" id="GAA4676586.1"/>
    </source>
</evidence>
<evidence type="ECO:0000259" key="2">
    <source>
        <dbReference type="Pfam" id="PF01757"/>
    </source>
</evidence>
<protein>
    <submittedName>
        <fullName evidence="4">SGNH hydrolase domain-containing protein</fullName>
    </submittedName>
</protein>
<dbReference type="RefSeq" id="WP_345263692.1">
    <property type="nucleotide sequence ID" value="NZ_BAABIM010000001.1"/>
</dbReference>
<feature type="transmembrane region" description="Helical" evidence="1">
    <location>
        <begin position="252"/>
        <end position="271"/>
    </location>
</feature>
<evidence type="ECO:0000256" key="1">
    <source>
        <dbReference type="SAM" id="Phobius"/>
    </source>
</evidence>
<dbReference type="Pfam" id="PF19040">
    <property type="entry name" value="SGNH"/>
    <property type="match status" value="1"/>
</dbReference>
<keyword evidence="1" id="KW-0472">Membrane</keyword>
<comment type="caution">
    <text evidence="4">The sequence shown here is derived from an EMBL/GenBank/DDBJ whole genome shotgun (WGS) entry which is preliminary data.</text>
</comment>
<dbReference type="PANTHER" id="PTHR23028:SF53">
    <property type="entry name" value="ACYL_TRANSF_3 DOMAIN-CONTAINING PROTEIN"/>
    <property type="match status" value="1"/>
</dbReference>
<feature type="domain" description="Acyltransferase 3" evidence="2">
    <location>
        <begin position="3"/>
        <end position="331"/>
    </location>
</feature>
<feature type="transmembrane region" description="Helical" evidence="1">
    <location>
        <begin position="196"/>
        <end position="214"/>
    </location>
</feature>
<keyword evidence="1" id="KW-0812">Transmembrane</keyword>
<keyword evidence="4" id="KW-0378">Hydrolase</keyword>
<sequence>MQGLRALAVVLVALDHARIGPFGGGYVGVDVFLVISGFLITGLLLREAERSGRVSLLDFYARRAKRILPAATLVLAVTAVAGYFLLSGIAAVRLFKDTVWATFFAANIKFARDETDYFAQDDAASPIQHYWSLAVEEQFYLVWPLAVLVLVAVFAARGRLRRAVAVTIAVACAASFAWALVSVAESPRGAYFSTPARVWELGLGAATAAALLRLRRLPPALLAGASWLGLAMIGVAAVGFDATTRVPGAPALLPVVGTALLLGGGVAAAGWGPQRLLALAPARWVGDRSYSFYLWHWPALVLVGVVVGAPVGGWRGLAVLAGALLLSDLTYRLVENPFREGAFVRPRWRGLALYPVSVAMLGVVVLTSHTVLVRELNAPRPAVTAAAYCEADEGEATGDGCAEDPAVALVQASVIAGQEDAPVPNPLRPAALGLADHVAADLGGCEYAGIPQPMPLCPRGDPEGDRTLVAVGDSHMRHWIPAIDRLAARHGYTAYYFVLQGCTPALVQPWTPVYEKPDTDCTYFHEWSQQQIEQLQPDVVLMSTDTQDRYVREDGSYVDDSREIAEMIQQGMRERIESLTPVADRVVVLGDVPRLMFDPSMITDRGVTLADGLSAPMPRSMLMRRAVKAATKGTPAEYVETKQWFCAEDLCPVVVGDLITHRDRGHMTLEYARHLTDALGRKLRLGAEAGVPQTSAEGAG</sequence>
<proteinExistence type="predicted"/>
<name>A0ABP8W1S7_9ACTN</name>
<dbReference type="InterPro" id="IPR002656">
    <property type="entry name" value="Acyl_transf_3_dom"/>
</dbReference>
<dbReference type="Pfam" id="PF01757">
    <property type="entry name" value="Acyl_transf_3"/>
    <property type="match status" value="1"/>
</dbReference>
<organism evidence="4 5">
    <name type="scientific">Nocardioides nanhaiensis</name>
    <dbReference type="NCBI Taxonomy" id="1476871"/>
    <lineage>
        <taxon>Bacteria</taxon>
        <taxon>Bacillati</taxon>
        <taxon>Actinomycetota</taxon>
        <taxon>Actinomycetes</taxon>
        <taxon>Propionibacteriales</taxon>
        <taxon>Nocardioidaceae</taxon>
        <taxon>Nocardioides</taxon>
    </lineage>
</organism>
<feature type="transmembrane region" description="Helical" evidence="1">
    <location>
        <begin position="139"/>
        <end position="156"/>
    </location>
</feature>
<dbReference type="PANTHER" id="PTHR23028">
    <property type="entry name" value="ACETYLTRANSFERASE"/>
    <property type="match status" value="1"/>
</dbReference>
<accession>A0ABP8W1S7</accession>
<feature type="transmembrane region" description="Helical" evidence="1">
    <location>
        <begin position="163"/>
        <end position="184"/>
    </location>
</feature>
<evidence type="ECO:0000313" key="5">
    <source>
        <dbReference type="Proteomes" id="UP001500621"/>
    </source>
</evidence>
<dbReference type="GO" id="GO:0016787">
    <property type="term" value="F:hydrolase activity"/>
    <property type="evidence" value="ECO:0007669"/>
    <property type="project" value="UniProtKB-KW"/>
</dbReference>
<dbReference type="InterPro" id="IPR050879">
    <property type="entry name" value="Acyltransferase_3"/>
</dbReference>